<feature type="binding site" evidence="7">
    <location>
        <position position="38"/>
    </location>
    <ligand>
        <name>ATP</name>
        <dbReference type="ChEBI" id="CHEBI:30616"/>
    </ligand>
</feature>
<sequence>MSKRMIGPFELGERLGAGGMGIVYRAVYTKTGVPCAIKVLSPEASDSPQVQQRFEREIAILKKLQHPHIVRYYGGGKVGSQRFYAMELVQGGSLESLLKERGRLPWEQSLAYTRQIAEALEHAHAAGIIHRDLKPANLLIDPEGKIKLTDFGIARDTTATALTAAGKTVGTYAYMAPEQIRGKPPVDRRTDLYSLGCVLFEMLTGETPFDSDNAGELLVMHLQEEPTRPTSLVHDIPIWVEDLVFRLLEKEPEERYYDALALQVAIDEVFAKVSQQASIVGATMGGASTKTAAAGEANPLARKKRKKKKDKTPFYERAWFLGVCLLLLIGGVVWALQPPGEDALMAKAEALMAQEDPTHWVDAKNEYLPELLRRFPDGRHAARAQELLDKAEMHFAVEQARNRGIRPPKSEGEKLFLEADKFERFGDRISALEIYDGMIRLLDKEPKERVYVLIAKREKAKIISEGGDKLDRQKILEDSLFRAEELRLKGNVFEARNTWNSIVALYRDNQELAPYVERAIQRLEETRPGKPQATE</sequence>
<reference evidence="10" key="1">
    <citation type="journal article" date="2020" name="mSystems">
        <title>Genome- and Community-Level Interaction Insights into Carbon Utilization and Element Cycling Functions of Hydrothermarchaeota in Hydrothermal Sediment.</title>
        <authorList>
            <person name="Zhou Z."/>
            <person name="Liu Y."/>
            <person name="Xu W."/>
            <person name="Pan J."/>
            <person name="Luo Z.H."/>
            <person name="Li M."/>
        </authorList>
    </citation>
    <scope>NUCLEOTIDE SEQUENCE [LARGE SCALE GENOMIC DNA]</scope>
    <source>
        <strain evidence="10">SpSt-339</strain>
    </source>
</reference>
<keyword evidence="3" id="KW-0808">Transferase</keyword>
<keyword evidence="2 10" id="KW-0723">Serine/threonine-protein kinase</keyword>
<evidence type="ECO:0000256" key="4">
    <source>
        <dbReference type="ARBA" id="ARBA00022741"/>
    </source>
</evidence>
<dbReference type="InterPro" id="IPR017441">
    <property type="entry name" value="Protein_kinase_ATP_BS"/>
</dbReference>
<keyword evidence="8" id="KW-0812">Transmembrane</keyword>
<accession>A0A7C2K342</accession>
<evidence type="ECO:0000256" key="1">
    <source>
        <dbReference type="ARBA" id="ARBA00012513"/>
    </source>
</evidence>
<keyword evidence="8" id="KW-0472">Membrane</keyword>
<evidence type="ECO:0000256" key="5">
    <source>
        <dbReference type="ARBA" id="ARBA00022777"/>
    </source>
</evidence>
<dbReference type="EC" id="2.7.11.1" evidence="1"/>
<gene>
    <name evidence="10" type="ORF">ENQ76_15070</name>
</gene>
<dbReference type="CDD" id="cd14014">
    <property type="entry name" value="STKc_PknB_like"/>
    <property type="match status" value="1"/>
</dbReference>
<evidence type="ECO:0000256" key="7">
    <source>
        <dbReference type="PROSITE-ProRule" id="PRU10141"/>
    </source>
</evidence>
<dbReference type="AlphaFoldDB" id="A0A7C2K342"/>
<dbReference type="PROSITE" id="PS00108">
    <property type="entry name" value="PROTEIN_KINASE_ST"/>
    <property type="match status" value="1"/>
</dbReference>
<name>A0A7C2K342_9PLAN</name>
<organism evidence="10">
    <name type="scientific">Schlesneria paludicola</name>
    <dbReference type="NCBI Taxonomy" id="360056"/>
    <lineage>
        <taxon>Bacteria</taxon>
        <taxon>Pseudomonadati</taxon>
        <taxon>Planctomycetota</taxon>
        <taxon>Planctomycetia</taxon>
        <taxon>Planctomycetales</taxon>
        <taxon>Planctomycetaceae</taxon>
        <taxon>Schlesneria</taxon>
    </lineage>
</organism>
<dbReference type="SMART" id="SM00220">
    <property type="entry name" value="S_TKc"/>
    <property type="match status" value="1"/>
</dbReference>
<comment type="caution">
    <text evidence="10">The sequence shown here is derived from an EMBL/GenBank/DDBJ whole genome shotgun (WGS) entry which is preliminary data.</text>
</comment>
<feature type="domain" description="Protein kinase" evidence="9">
    <location>
        <begin position="9"/>
        <end position="270"/>
    </location>
</feature>
<dbReference type="FunFam" id="1.10.510.10:FF:000021">
    <property type="entry name" value="Serine/threonine protein kinase"/>
    <property type="match status" value="1"/>
</dbReference>
<dbReference type="SUPFAM" id="SSF56112">
    <property type="entry name" value="Protein kinase-like (PK-like)"/>
    <property type="match status" value="1"/>
</dbReference>
<dbReference type="PROSITE" id="PS50011">
    <property type="entry name" value="PROTEIN_KINASE_DOM"/>
    <property type="match status" value="1"/>
</dbReference>
<dbReference type="Gene3D" id="1.10.510.10">
    <property type="entry name" value="Transferase(Phosphotransferase) domain 1"/>
    <property type="match status" value="1"/>
</dbReference>
<dbReference type="InterPro" id="IPR008271">
    <property type="entry name" value="Ser/Thr_kinase_AS"/>
</dbReference>
<dbReference type="PANTHER" id="PTHR43289:SF6">
    <property type="entry name" value="SERINE_THREONINE-PROTEIN KINASE NEKL-3"/>
    <property type="match status" value="1"/>
</dbReference>
<dbReference type="Pfam" id="PF00069">
    <property type="entry name" value="Pkinase"/>
    <property type="match status" value="1"/>
</dbReference>
<dbReference type="PROSITE" id="PS00107">
    <property type="entry name" value="PROTEIN_KINASE_ATP"/>
    <property type="match status" value="1"/>
</dbReference>
<keyword evidence="5 10" id="KW-0418">Kinase</keyword>
<keyword evidence="6 7" id="KW-0067">ATP-binding</keyword>
<protein>
    <recommendedName>
        <fullName evidence="1">non-specific serine/threonine protein kinase</fullName>
        <ecNumber evidence="1">2.7.11.1</ecNumber>
    </recommendedName>
</protein>
<evidence type="ECO:0000256" key="2">
    <source>
        <dbReference type="ARBA" id="ARBA00022527"/>
    </source>
</evidence>
<proteinExistence type="predicted"/>
<dbReference type="GO" id="GO:0005524">
    <property type="term" value="F:ATP binding"/>
    <property type="evidence" value="ECO:0007669"/>
    <property type="project" value="UniProtKB-UniRule"/>
</dbReference>
<keyword evidence="4 7" id="KW-0547">Nucleotide-binding</keyword>
<dbReference type="InterPro" id="IPR011009">
    <property type="entry name" value="Kinase-like_dom_sf"/>
</dbReference>
<evidence type="ECO:0000256" key="3">
    <source>
        <dbReference type="ARBA" id="ARBA00022679"/>
    </source>
</evidence>
<feature type="transmembrane region" description="Helical" evidence="8">
    <location>
        <begin position="314"/>
        <end position="336"/>
    </location>
</feature>
<dbReference type="EMBL" id="DSOK01000413">
    <property type="protein sequence ID" value="HEN16781.1"/>
    <property type="molecule type" value="Genomic_DNA"/>
</dbReference>
<evidence type="ECO:0000256" key="6">
    <source>
        <dbReference type="ARBA" id="ARBA00022840"/>
    </source>
</evidence>
<dbReference type="InterPro" id="IPR000719">
    <property type="entry name" value="Prot_kinase_dom"/>
</dbReference>
<evidence type="ECO:0000313" key="10">
    <source>
        <dbReference type="EMBL" id="HEN16781.1"/>
    </source>
</evidence>
<evidence type="ECO:0000256" key="8">
    <source>
        <dbReference type="SAM" id="Phobius"/>
    </source>
</evidence>
<dbReference type="PANTHER" id="PTHR43289">
    <property type="entry name" value="MITOGEN-ACTIVATED PROTEIN KINASE KINASE KINASE 20-RELATED"/>
    <property type="match status" value="1"/>
</dbReference>
<dbReference type="GO" id="GO:0004674">
    <property type="term" value="F:protein serine/threonine kinase activity"/>
    <property type="evidence" value="ECO:0007669"/>
    <property type="project" value="UniProtKB-KW"/>
</dbReference>
<evidence type="ECO:0000259" key="9">
    <source>
        <dbReference type="PROSITE" id="PS50011"/>
    </source>
</evidence>
<keyword evidence="8" id="KW-1133">Transmembrane helix</keyword>